<dbReference type="GO" id="GO:0005886">
    <property type="term" value="C:plasma membrane"/>
    <property type="evidence" value="ECO:0007669"/>
    <property type="project" value="UniProtKB-SubCell"/>
</dbReference>
<dbReference type="Pfam" id="PF00924">
    <property type="entry name" value="MS_channel_2nd"/>
    <property type="match status" value="1"/>
</dbReference>
<dbReference type="Proteomes" id="UP000316429">
    <property type="component" value="Unassembled WGS sequence"/>
</dbReference>
<dbReference type="RefSeq" id="WP_140827698.1">
    <property type="nucleotide sequence ID" value="NZ_VFYP01000001.1"/>
</dbReference>
<evidence type="ECO:0000313" key="11">
    <source>
        <dbReference type="Proteomes" id="UP000316429"/>
    </source>
</evidence>
<dbReference type="AlphaFoldDB" id="A0A504UDN6"/>
<dbReference type="InterPro" id="IPR049142">
    <property type="entry name" value="MS_channel_1st"/>
</dbReference>
<dbReference type="PANTHER" id="PTHR30460:SF0">
    <property type="entry name" value="MODERATE CONDUCTANCE MECHANOSENSITIVE CHANNEL YBIO"/>
    <property type="match status" value="1"/>
</dbReference>
<evidence type="ECO:0000256" key="5">
    <source>
        <dbReference type="ARBA" id="ARBA00022989"/>
    </source>
</evidence>
<feature type="transmembrane region" description="Helical" evidence="7">
    <location>
        <begin position="308"/>
        <end position="332"/>
    </location>
</feature>
<feature type="domain" description="Mechanosensitive ion channel MscS" evidence="8">
    <location>
        <begin position="446"/>
        <end position="502"/>
    </location>
</feature>
<name>A0A504UDN6_9HYPH</name>
<feature type="transmembrane region" description="Helical" evidence="7">
    <location>
        <begin position="277"/>
        <end position="296"/>
    </location>
</feature>
<dbReference type="Gene3D" id="2.30.30.60">
    <property type="match status" value="1"/>
</dbReference>
<feature type="transmembrane region" description="Helical" evidence="7">
    <location>
        <begin position="182"/>
        <end position="200"/>
    </location>
</feature>
<dbReference type="InterPro" id="IPR011014">
    <property type="entry name" value="MscS_channel_TM-2"/>
</dbReference>
<evidence type="ECO:0000256" key="2">
    <source>
        <dbReference type="ARBA" id="ARBA00008017"/>
    </source>
</evidence>
<dbReference type="Pfam" id="PF21088">
    <property type="entry name" value="MS_channel_1st"/>
    <property type="match status" value="1"/>
</dbReference>
<evidence type="ECO:0000313" key="10">
    <source>
        <dbReference type="EMBL" id="TPP11190.1"/>
    </source>
</evidence>
<keyword evidence="4 7" id="KW-0812">Transmembrane</keyword>
<sequence>MMIDPTAQAATSAPMSLVPPDPDLIQHFGRLVDQFESRILQSLLSAPRLVADLSAAGARLPLANDLLVHLFATSLVLVVLYCGVSFLSRSQRLAAAQARIPVIAMLRLTAWSLLPFLVTALVARTLLLYGMAAPAEQHALARDIVLAVVVWLASVTFLDLVLRPGIPHLRLVALNEQGARRAFCWGAALLAFAQFQAALLETMALAGMPVSSLTLMAGLAATTLLVFVLRLLRRLGHDGLLPLLQFGLGWVAILGVLLWIAGWVMQNMTLFQGMKGLIVGILIALAFDRSIALSIILSRRPTVMRLLFVIRVVVDAVVIAVILRVVAGYWLVGSLSLVDPAQWPEYSRRLNFALVLLVFAAGLAALIHAIIEARIMPQEALGSLEDQELRQARVSTVLPIIRFSLLVLIGGVFSLVALSALGIDTTPLMAGAGILGLAVSLGSQALVKDVISGVFWMLDDAFRLGEDVEIDGKPGRIERIQIRSLRLRGGDGRLHSIPYGQIEVVASRSRSLATARITIRLSESPSTSQQDRLLRLVGSTLRSEPAIHTAIVGKIVLCEVVNGAEAHELGLSFNLLRASAPGVLSLIPPLLLEVLQSTNFALAGRTVDVRMVDTQPSEETALQIAASTP</sequence>
<evidence type="ECO:0000256" key="1">
    <source>
        <dbReference type="ARBA" id="ARBA00004651"/>
    </source>
</evidence>
<keyword evidence="5 7" id="KW-1133">Transmembrane helix</keyword>
<evidence type="ECO:0000256" key="4">
    <source>
        <dbReference type="ARBA" id="ARBA00022692"/>
    </source>
</evidence>
<feature type="transmembrane region" description="Helical" evidence="7">
    <location>
        <begin position="66"/>
        <end position="87"/>
    </location>
</feature>
<dbReference type="SUPFAM" id="SSF50182">
    <property type="entry name" value="Sm-like ribonucleoproteins"/>
    <property type="match status" value="1"/>
</dbReference>
<feature type="transmembrane region" description="Helical" evidence="7">
    <location>
        <begin position="108"/>
        <end position="132"/>
    </location>
</feature>
<comment type="subcellular location">
    <subcellularLocation>
        <location evidence="1">Cell membrane</location>
        <topology evidence="1">Multi-pass membrane protein</topology>
    </subcellularLocation>
</comment>
<evidence type="ECO:0000259" key="8">
    <source>
        <dbReference type="Pfam" id="PF00924"/>
    </source>
</evidence>
<comment type="caution">
    <text evidence="10">The sequence shown here is derived from an EMBL/GenBank/DDBJ whole genome shotgun (WGS) entry which is preliminary data.</text>
</comment>
<comment type="similarity">
    <text evidence="2">Belongs to the MscS (TC 1.A.23) family.</text>
</comment>
<proteinExistence type="inferred from homology"/>
<dbReference type="PANTHER" id="PTHR30460">
    <property type="entry name" value="MODERATE CONDUCTANCE MECHANOSENSITIVE CHANNEL YBIO"/>
    <property type="match status" value="1"/>
</dbReference>
<dbReference type="Gene3D" id="1.10.287.1260">
    <property type="match status" value="1"/>
</dbReference>
<gene>
    <name evidence="10" type="ORF">FJQ55_10340</name>
</gene>
<feature type="transmembrane region" description="Helical" evidence="7">
    <location>
        <begin position="352"/>
        <end position="371"/>
    </location>
</feature>
<dbReference type="EMBL" id="VFYP01000001">
    <property type="protein sequence ID" value="TPP11190.1"/>
    <property type="molecule type" value="Genomic_DNA"/>
</dbReference>
<dbReference type="GO" id="GO:0008381">
    <property type="term" value="F:mechanosensitive monoatomic ion channel activity"/>
    <property type="evidence" value="ECO:0007669"/>
    <property type="project" value="InterPro"/>
</dbReference>
<evidence type="ECO:0000256" key="6">
    <source>
        <dbReference type="ARBA" id="ARBA00023136"/>
    </source>
</evidence>
<keyword evidence="3" id="KW-1003">Cell membrane</keyword>
<dbReference type="InterPro" id="IPR010920">
    <property type="entry name" value="LSM_dom_sf"/>
</dbReference>
<feature type="transmembrane region" description="Helical" evidence="7">
    <location>
        <begin position="144"/>
        <end position="162"/>
    </location>
</feature>
<dbReference type="SUPFAM" id="SSF82861">
    <property type="entry name" value="Mechanosensitive channel protein MscS (YggB), transmembrane region"/>
    <property type="match status" value="1"/>
</dbReference>
<evidence type="ECO:0000256" key="3">
    <source>
        <dbReference type="ARBA" id="ARBA00022475"/>
    </source>
</evidence>
<dbReference type="InterPro" id="IPR045276">
    <property type="entry name" value="YbiO_bact"/>
</dbReference>
<accession>A0A504UDN6</accession>
<keyword evidence="11" id="KW-1185">Reference proteome</keyword>
<feature type="transmembrane region" description="Helical" evidence="7">
    <location>
        <begin position="244"/>
        <end position="265"/>
    </location>
</feature>
<evidence type="ECO:0000256" key="7">
    <source>
        <dbReference type="SAM" id="Phobius"/>
    </source>
</evidence>
<feature type="domain" description="Mechanosensitive ion channel transmembrane helices 2/3" evidence="9">
    <location>
        <begin position="405"/>
        <end position="444"/>
    </location>
</feature>
<evidence type="ECO:0000259" key="9">
    <source>
        <dbReference type="Pfam" id="PF21088"/>
    </source>
</evidence>
<keyword evidence="6 7" id="KW-0472">Membrane</keyword>
<dbReference type="InterPro" id="IPR006685">
    <property type="entry name" value="MscS_channel_2nd"/>
</dbReference>
<dbReference type="InterPro" id="IPR023408">
    <property type="entry name" value="MscS_beta-dom_sf"/>
</dbReference>
<organism evidence="10 11">
    <name type="scientific">Rhizobium glycinendophyticum</name>
    <dbReference type="NCBI Taxonomy" id="2589807"/>
    <lineage>
        <taxon>Bacteria</taxon>
        <taxon>Pseudomonadati</taxon>
        <taxon>Pseudomonadota</taxon>
        <taxon>Alphaproteobacteria</taxon>
        <taxon>Hyphomicrobiales</taxon>
        <taxon>Rhizobiaceae</taxon>
        <taxon>Rhizobium/Agrobacterium group</taxon>
        <taxon>Rhizobium</taxon>
    </lineage>
</organism>
<feature type="transmembrane region" description="Helical" evidence="7">
    <location>
        <begin position="400"/>
        <end position="422"/>
    </location>
</feature>
<feature type="transmembrane region" description="Helical" evidence="7">
    <location>
        <begin position="212"/>
        <end position="232"/>
    </location>
</feature>
<dbReference type="OrthoDB" id="9814206at2"/>
<protein>
    <submittedName>
        <fullName evidence="10">Mechanosensitive ion channel</fullName>
    </submittedName>
</protein>
<reference evidence="10 11" key="1">
    <citation type="submission" date="2019-06" db="EMBL/GenBank/DDBJ databases">
        <title>Rhizobium sp. CL12 isolated from roots of soybean.</title>
        <authorList>
            <person name="Wang C."/>
        </authorList>
    </citation>
    <scope>NUCLEOTIDE SEQUENCE [LARGE SCALE GENOMIC DNA]</scope>
    <source>
        <strain evidence="10 11">CL12</strain>
    </source>
</reference>